<dbReference type="OrthoDB" id="6246741at2759"/>
<protein>
    <submittedName>
        <fullName evidence="2">Uncharacterized protein</fullName>
    </submittedName>
</protein>
<dbReference type="GO" id="GO:0004869">
    <property type="term" value="F:cysteine-type endopeptidase inhibitor activity"/>
    <property type="evidence" value="ECO:0007669"/>
    <property type="project" value="InterPro"/>
</dbReference>
<gene>
    <name evidence="2" type="ORF">DILT_LOCUS620</name>
</gene>
<accession>A0A3P6QXR8</accession>
<keyword evidence="3" id="KW-1185">Reference proteome</keyword>
<feature type="chain" id="PRO_5018186545" evidence="1">
    <location>
        <begin position="23"/>
        <end position="146"/>
    </location>
</feature>
<keyword evidence="1" id="KW-0732">Signal</keyword>
<evidence type="ECO:0000256" key="1">
    <source>
        <dbReference type="SAM" id="SignalP"/>
    </source>
</evidence>
<dbReference type="Proteomes" id="UP000281553">
    <property type="component" value="Unassembled WGS sequence"/>
</dbReference>
<name>A0A3P6QXR8_DIBLA</name>
<sequence>MASAVMTAAILWLTLVTSLSNAHNDEMLTAKGAQMFGAVQQLTKDALNSQHAKTIIKNALQHLAKEREDSCTEYKHIRTLRGTRQVVNGILYKFVVEIEAVPRDNCASAPAGPLPKQTARETYEITHLDRGSAGGEPHFDFEKVEL</sequence>
<organism evidence="2 3">
    <name type="scientific">Dibothriocephalus latus</name>
    <name type="common">Fish tapeworm</name>
    <name type="synonym">Diphyllobothrium latum</name>
    <dbReference type="NCBI Taxonomy" id="60516"/>
    <lineage>
        <taxon>Eukaryota</taxon>
        <taxon>Metazoa</taxon>
        <taxon>Spiralia</taxon>
        <taxon>Lophotrochozoa</taxon>
        <taxon>Platyhelminthes</taxon>
        <taxon>Cestoda</taxon>
        <taxon>Eucestoda</taxon>
        <taxon>Diphyllobothriidea</taxon>
        <taxon>Diphyllobothriidae</taxon>
        <taxon>Dibothriocephalus</taxon>
    </lineage>
</organism>
<feature type="signal peptide" evidence="1">
    <location>
        <begin position="1"/>
        <end position="22"/>
    </location>
</feature>
<proteinExistence type="predicted"/>
<dbReference type="EMBL" id="UYRU01002806">
    <property type="protein sequence ID" value="VDK34788.1"/>
    <property type="molecule type" value="Genomic_DNA"/>
</dbReference>
<evidence type="ECO:0000313" key="2">
    <source>
        <dbReference type="EMBL" id="VDK34788.1"/>
    </source>
</evidence>
<dbReference type="SUPFAM" id="SSF54403">
    <property type="entry name" value="Cystatin/monellin"/>
    <property type="match status" value="1"/>
</dbReference>
<reference evidence="2 3" key="1">
    <citation type="submission" date="2018-11" db="EMBL/GenBank/DDBJ databases">
        <authorList>
            <consortium name="Pathogen Informatics"/>
        </authorList>
    </citation>
    <scope>NUCLEOTIDE SEQUENCE [LARGE SCALE GENOMIC DNA]</scope>
</reference>
<dbReference type="Gene3D" id="3.10.450.10">
    <property type="match status" value="1"/>
</dbReference>
<dbReference type="InterPro" id="IPR046350">
    <property type="entry name" value="Cystatin_sf"/>
</dbReference>
<dbReference type="InterPro" id="IPR000010">
    <property type="entry name" value="Cystatin_dom"/>
</dbReference>
<evidence type="ECO:0000313" key="3">
    <source>
        <dbReference type="Proteomes" id="UP000281553"/>
    </source>
</evidence>
<dbReference type="CDD" id="cd00042">
    <property type="entry name" value="CY"/>
    <property type="match status" value="1"/>
</dbReference>
<dbReference type="AlphaFoldDB" id="A0A3P6QXR8"/>